<gene>
    <name evidence="1" type="ORF">GCM10022416_03280</name>
</gene>
<dbReference type="SUPFAM" id="SSF103032">
    <property type="entry name" value="Hypothetical protein YwqG"/>
    <property type="match status" value="1"/>
</dbReference>
<dbReference type="RefSeq" id="WP_345016644.1">
    <property type="nucleotide sequence ID" value="NZ_BAABDO010000003.1"/>
</dbReference>
<dbReference type="Gene3D" id="2.30.320.10">
    <property type="entry name" value="YwqG-like"/>
    <property type="match status" value="1"/>
</dbReference>
<dbReference type="InterPro" id="IPR015315">
    <property type="entry name" value="DUF1963"/>
</dbReference>
<evidence type="ECO:0008006" key="3">
    <source>
        <dbReference type="Google" id="ProtNLM"/>
    </source>
</evidence>
<reference evidence="2" key="1">
    <citation type="journal article" date="2019" name="Int. J. Syst. Evol. Microbiol.">
        <title>The Global Catalogue of Microorganisms (GCM) 10K type strain sequencing project: providing services to taxonomists for standard genome sequencing and annotation.</title>
        <authorList>
            <consortium name="The Broad Institute Genomics Platform"/>
            <consortium name="The Broad Institute Genome Sequencing Center for Infectious Disease"/>
            <person name="Wu L."/>
            <person name="Ma J."/>
        </authorList>
    </citation>
    <scope>NUCLEOTIDE SEQUENCE [LARGE SCALE GENOMIC DNA]</scope>
    <source>
        <strain evidence="2">JCM 17316</strain>
    </source>
</reference>
<protein>
    <recommendedName>
        <fullName evidence="3">DUF1963 domain-containing protein</fullName>
    </recommendedName>
</protein>
<evidence type="ECO:0000313" key="1">
    <source>
        <dbReference type="EMBL" id="GAA4128006.1"/>
    </source>
</evidence>
<dbReference type="Proteomes" id="UP001500266">
    <property type="component" value="Unassembled WGS sequence"/>
</dbReference>
<keyword evidence="2" id="KW-1185">Reference proteome</keyword>
<name>A0ABP7XYY7_9ACTN</name>
<sequence>MVKEPRNRHLLAADLDMLLTAAVREADDLPEADVERVTDRLRALVRPAWLLVPHDGPVRTGGSRIGGRPDLPHGWDWPTGGRDGAGPAALAFLAQIDLADVPCAADAGWLPPHGRLWFFRNESGVIETEPDHVVMHADVPAGGLRPAAPPAGLDHLIDEGGCGPEPDRPQPVVLRRTLFLDDDYKYGWHSRGIEAVAAELDEHVEDGAWEFFAQVQRNLVRAALNEGEQWGGMLIGRPNPCPPPGGACPCGRSAPAHTPGYDNEDGPCSPASDSLLVLYEGWGDGPLVFTADATAPAAVHGRSSPGTEAWVY</sequence>
<evidence type="ECO:0000313" key="2">
    <source>
        <dbReference type="Proteomes" id="UP001500266"/>
    </source>
</evidence>
<accession>A0ABP7XYY7</accession>
<proteinExistence type="predicted"/>
<organism evidence="1 2">
    <name type="scientific">Actinomadura keratinilytica</name>
    <dbReference type="NCBI Taxonomy" id="547461"/>
    <lineage>
        <taxon>Bacteria</taxon>
        <taxon>Bacillati</taxon>
        <taxon>Actinomycetota</taxon>
        <taxon>Actinomycetes</taxon>
        <taxon>Streptosporangiales</taxon>
        <taxon>Thermomonosporaceae</taxon>
        <taxon>Actinomadura</taxon>
    </lineage>
</organism>
<dbReference type="EMBL" id="BAABDO010000003">
    <property type="protein sequence ID" value="GAA4128006.1"/>
    <property type="molecule type" value="Genomic_DNA"/>
</dbReference>
<comment type="caution">
    <text evidence="1">The sequence shown here is derived from an EMBL/GenBank/DDBJ whole genome shotgun (WGS) entry which is preliminary data.</text>
</comment>
<dbReference type="InterPro" id="IPR035948">
    <property type="entry name" value="YwqG-like_sf"/>
</dbReference>
<dbReference type="Pfam" id="PF09234">
    <property type="entry name" value="DUF1963"/>
    <property type="match status" value="1"/>
</dbReference>